<evidence type="ECO:0000256" key="1">
    <source>
        <dbReference type="ARBA" id="ARBA00004496"/>
    </source>
</evidence>
<dbReference type="GO" id="GO:0005737">
    <property type="term" value="C:cytoplasm"/>
    <property type="evidence" value="ECO:0007669"/>
    <property type="project" value="UniProtKB-SubCell"/>
</dbReference>
<dbReference type="InterPro" id="IPR001943">
    <property type="entry name" value="UVR_dom"/>
</dbReference>
<dbReference type="GO" id="GO:0009381">
    <property type="term" value="F:excinuclease ABC activity"/>
    <property type="evidence" value="ECO:0007669"/>
    <property type="project" value="InterPro"/>
</dbReference>
<accession>A0A2H9T6I6</accession>
<dbReference type="SUPFAM" id="SSF82771">
    <property type="entry name" value="GIY-YIG endonuclease"/>
    <property type="match status" value="1"/>
</dbReference>
<evidence type="ECO:0000256" key="5">
    <source>
        <dbReference type="ARBA" id="ARBA00022881"/>
    </source>
</evidence>
<feature type="domain" description="GIY-YIG" evidence="15">
    <location>
        <begin position="23"/>
        <end position="101"/>
    </location>
</feature>
<evidence type="ECO:0000256" key="12">
    <source>
        <dbReference type="ARBA" id="ARBA00077138"/>
    </source>
</evidence>
<dbReference type="InterPro" id="IPR035901">
    <property type="entry name" value="GIY-YIG_endonuc_sf"/>
</dbReference>
<name>A0A2H9T6I6_9ZZZZ</name>
<dbReference type="Pfam" id="PF22920">
    <property type="entry name" value="UvrC_RNaseH"/>
    <property type="match status" value="1"/>
</dbReference>
<organism evidence="17">
    <name type="scientific">invertebrate metagenome</name>
    <dbReference type="NCBI Taxonomy" id="1711999"/>
    <lineage>
        <taxon>unclassified sequences</taxon>
        <taxon>metagenomes</taxon>
        <taxon>organismal metagenomes</taxon>
    </lineage>
</organism>
<dbReference type="Gene3D" id="1.10.150.20">
    <property type="entry name" value="5' to 3' exonuclease, C-terminal subdomain"/>
    <property type="match status" value="1"/>
</dbReference>
<dbReference type="EMBL" id="NSIT01000124">
    <property type="protein sequence ID" value="PJE78831.1"/>
    <property type="molecule type" value="Genomic_DNA"/>
</dbReference>
<dbReference type="InterPro" id="IPR047296">
    <property type="entry name" value="GIY-YIG_UvrC_Cho"/>
</dbReference>
<dbReference type="GO" id="GO:0006289">
    <property type="term" value="P:nucleotide-excision repair"/>
    <property type="evidence" value="ECO:0007669"/>
    <property type="project" value="InterPro"/>
</dbReference>
<dbReference type="FunFam" id="3.40.1440.10:FF:000001">
    <property type="entry name" value="UvrABC system protein C"/>
    <property type="match status" value="1"/>
</dbReference>
<dbReference type="Pfam" id="PF02151">
    <property type="entry name" value="UVR"/>
    <property type="match status" value="1"/>
</dbReference>
<gene>
    <name evidence="17" type="primary">uvrC</name>
    <name evidence="17" type="ORF">CI610_02222</name>
</gene>
<evidence type="ECO:0000256" key="9">
    <source>
        <dbReference type="ARBA" id="ARBA00061531"/>
    </source>
</evidence>
<dbReference type="PANTHER" id="PTHR30562">
    <property type="entry name" value="UVRC/OXIDOREDUCTASE"/>
    <property type="match status" value="1"/>
</dbReference>
<evidence type="ECO:0000259" key="14">
    <source>
        <dbReference type="PROSITE" id="PS50151"/>
    </source>
</evidence>
<dbReference type="SUPFAM" id="SSF47781">
    <property type="entry name" value="RuvA domain 2-like"/>
    <property type="match status" value="1"/>
</dbReference>
<keyword evidence="3" id="KW-0227">DNA damage</keyword>
<evidence type="ECO:0000256" key="10">
    <source>
        <dbReference type="ARBA" id="ARBA00062841"/>
    </source>
</evidence>
<dbReference type="NCBIfam" id="TIGR00194">
    <property type="entry name" value="uvrC"/>
    <property type="match status" value="1"/>
</dbReference>
<comment type="similarity">
    <text evidence="9">Belongs to the UvrC family.</text>
</comment>
<evidence type="ECO:0000259" key="16">
    <source>
        <dbReference type="PROSITE" id="PS50165"/>
    </source>
</evidence>
<dbReference type="FunFam" id="3.30.420.340:FF:000001">
    <property type="entry name" value="UvrABC system protein C"/>
    <property type="match status" value="1"/>
</dbReference>
<keyword evidence="2" id="KW-0963">Cytoplasm</keyword>
<evidence type="ECO:0000256" key="13">
    <source>
        <dbReference type="SAM" id="Coils"/>
    </source>
</evidence>
<dbReference type="Gene3D" id="4.10.860.10">
    <property type="entry name" value="UVR domain"/>
    <property type="match status" value="1"/>
</dbReference>
<evidence type="ECO:0000256" key="6">
    <source>
        <dbReference type="ARBA" id="ARBA00023204"/>
    </source>
</evidence>
<keyword evidence="7" id="KW-0742">SOS response</keyword>
<evidence type="ECO:0000256" key="8">
    <source>
        <dbReference type="ARBA" id="ARBA00059452"/>
    </source>
</evidence>
<keyword evidence="13" id="KW-0175">Coiled coil</keyword>
<dbReference type="SMART" id="SM00278">
    <property type="entry name" value="HhH1"/>
    <property type="match status" value="2"/>
</dbReference>
<evidence type="ECO:0000256" key="7">
    <source>
        <dbReference type="ARBA" id="ARBA00023236"/>
    </source>
</evidence>
<dbReference type="InterPro" id="IPR050066">
    <property type="entry name" value="UvrABC_protein_C"/>
</dbReference>
<dbReference type="InterPro" id="IPR001162">
    <property type="entry name" value="UvrC_RNase_H_dom"/>
</dbReference>
<comment type="caution">
    <text evidence="17">The sequence shown here is derived from an EMBL/GenBank/DDBJ whole genome shotgun (WGS) entry which is preliminary data.</text>
</comment>
<dbReference type="PANTHER" id="PTHR30562:SF1">
    <property type="entry name" value="UVRABC SYSTEM PROTEIN C"/>
    <property type="match status" value="1"/>
</dbReference>
<evidence type="ECO:0000259" key="15">
    <source>
        <dbReference type="PROSITE" id="PS50164"/>
    </source>
</evidence>
<sequence length="612" mass="69650">MAMPKPSSFSLFDSQSFMETVSSLPGIYDMRNKQGETLYIGKAKNLKKRLASYFRKKGLGTKTIALVEKIADIQVIVTNTETEALLLEQNLIKTRKPPYNILLRDDKSYPYILLSSDVTWPALSLYRGKKKKHQHFFGPYPSVQATRETLAVLQKVFKVRQCKDSFFKNRSRPCLQHQINRCKAPCVNLVSHQEYQQDIRDTEQFLNGKSNQLIAQLVKRMDNASVRLAFEEAAELRDQIQHLQQIQQQQSIEGKRVDIDVIGVSRLLDTLCYSVLFIRSGSVAGSKQFFIKDKLSRDKSELLSDFLSQFYVYLSDSRQFPDEIITPWAMTNTDALKGAINQQSGKTIDIKHIVRTERAGWQSLANKNALQGLHHHISNRKQVHERYQSLSELLNLPVIQRMECFDISHTMGEATVASCVVFDGSGPVKSEYRCFNIDGINPGDDYAAMKAVLYRRYRYLYKNLDKRPSVIIIDGGKGQLSMAHQVMALLNLEDIPLLGVAKGISRKPGLETLIYNDQELPSCGKESALFLIQQIRDESHRFAIQGHRARRTKQRRQSTLEDISGVGQKRRTALLKYFGGLQGVLSAPVKELQKVPGISHTIASQIYDYLHD</sequence>
<dbReference type="GO" id="GO:0003677">
    <property type="term" value="F:DNA binding"/>
    <property type="evidence" value="ECO:0007669"/>
    <property type="project" value="InterPro"/>
</dbReference>
<evidence type="ECO:0000256" key="11">
    <source>
        <dbReference type="ARBA" id="ARBA00067419"/>
    </source>
</evidence>
<keyword evidence="4" id="KW-0228">DNA excision</keyword>
<evidence type="ECO:0000256" key="2">
    <source>
        <dbReference type="ARBA" id="ARBA00022490"/>
    </source>
</evidence>
<dbReference type="PROSITE" id="PS50151">
    <property type="entry name" value="UVR"/>
    <property type="match status" value="1"/>
</dbReference>
<dbReference type="SMART" id="SM00465">
    <property type="entry name" value="GIYc"/>
    <property type="match status" value="1"/>
</dbReference>
<dbReference type="InterPro" id="IPR004791">
    <property type="entry name" value="UvrC"/>
</dbReference>
<proteinExistence type="inferred from homology"/>
<comment type="subunit">
    <text evidence="10">Interacts with UvrB in an incision complex.</text>
</comment>
<dbReference type="InterPro" id="IPR000305">
    <property type="entry name" value="GIY-YIG_endonuc"/>
</dbReference>
<dbReference type="PROSITE" id="PS50165">
    <property type="entry name" value="UVRC"/>
    <property type="match status" value="1"/>
</dbReference>
<dbReference type="Pfam" id="PF14520">
    <property type="entry name" value="HHH_5"/>
    <property type="match status" value="1"/>
</dbReference>
<dbReference type="InterPro" id="IPR038476">
    <property type="entry name" value="UvrC_RNase_H_dom_sf"/>
</dbReference>
<feature type="domain" description="UVR" evidence="14">
    <location>
        <begin position="211"/>
        <end position="246"/>
    </location>
</feature>
<feature type="coiled-coil region" evidence="13">
    <location>
        <begin position="226"/>
        <end position="253"/>
    </location>
</feature>
<dbReference type="PROSITE" id="PS50164">
    <property type="entry name" value="GIY_YIG"/>
    <property type="match status" value="1"/>
</dbReference>
<dbReference type="InterPro" id="IPR003583">
    <property type="entry name" value="Hlx-hairpin-Hlx_DNA-bd_motif"/>
</dbReference>
<dbReference type="Pfam" id="PF08459">
    <property type="entry name" value="UvrC_RNaseH_dom"/>
    <property type="match status" value="1"/>
</dbReference>
<dbReference type="HAMAP" id="MF_00203">
    <property type="entry name" value="UvrC"/>
    <property type="match status" value="1"/>
</dbReference>
<feature type="domain" description="UvrC family homology region profile" evidence="16">
    <location>
        <begin position="261"/>
        <end position="487"/>
    </location>
</feature>
<reference evidence="17" key="1">
    <citation type="journal article" date="2017" name="Appl. Environ. Microbiol.">
        <title>Molecular characterization of an Endozoicomonas-like organism causing infection in king scallop Pecten maximus L.</title>
        <authorList>
            <person name="Cano I."/>
            <person name="van Aerle R."/>
            <person name="Ross S."/>
            <person name="Verner-Jeffreys D.W."/>
            <person name="Paley R.K."/>
            <person name="Rimmer G."/>
            <person name="Ryder D."/>
            <person name="Hooper P."/>
            <person name="Stone D."/>
            <person name="Feist S.W."/>
        </authorList>
    </citation>
    <scope>NUCLEOTIDE SEQUENCE</scope>
</reference>
<keyword evidence="6" id="KW-0234">DNA repair</keyword>
<evidence type="ECO:0000256" key="3">
    <source>
        <dbReference type="ARBA" id="ARBA00022763"/>
    </source>
</evidence>
<dbReference type="InterPro" id="IPR010994">
    <property type="entry name" value="RuvA_2-like"/>
</dbReference>
<dbReference type="GO" id="GO:0009380">
    <property type="term" value="C:excinuclease repair complex"/>
    <property type="evidence" value="ECO:0007669"/>
    <property type="project" value="InterPro"/>
</dbReference>
<dbReference type="GO" id="GO:0009432">
    <property type="term" value="P:SOS response"/>
    <property type="evidence" value="ECO:0007669"/>
    <property type="project" value="UniProtKB-KW"/>
</dbReference>
<dbReference type="FunFam" id="1.10.150.20:FF:000005">
    <property type="entry name" value="UvrABC system protein C"/>
    <property type="match status" value="1"/>
</dbReference>
<comment type="subcellular location">
    <subcellularLocation>
        <location evidence="1">Cytoplasm</location>
    </subcellularLocation>
</comment>
<protein>
    <recommendedName>
        <fullName evidence="11">UvrABC system protein C</fullName>
    </recommendedName>
    <alternativeName>
        <fullName evidence="12">Excinuclease ABC subunit C</fullName>
    </alternativeName>
</protein>
<dbReference type="Pfam" id="PF01541">
    <property type="entry name" value="GIY-YIG"/>
    <property type="match status" value="1"/>
</dbReference>
<evidence type="ECO:0000313" key="17">
    <source>
        <dbReference type="EMBL" id="PJE78831.1"/>
    </source>
</evidence>
<evidence type="ECO:0000256" key="4">
    <source>
        <dbReference type="ARBA" id="ARBA00022769"/>
    </source>
</evidence>
<dbReference type="InterPro" id="IPR036876">
    <property type="entry name" value="UVR_dom_sf"/>
</dbReference>
<dbReference type="Gene3D" id="3.40.1440.10">
    <property type="entry name" value="GIY-YIG endonuclease"/>
    <property type="match status" value="1"/>
</dbReference>
<dbReference type="SUPFAM" id="SSF46600">
    <property type="entry name" value="C-terminal UvrC-binding domain of UvrB"/>
    <property type="match status" value="1"/>
</dbReference>
<keyword evidence="5" id="KW-0267">Excision nuclease</keyword>
<dbReference type="CDD" id="cd10434">
    <property type="entry name" value="GIY-YIG_UvrC_Cho"/>
    <property type="match status" value="1"/>
</dbReference>
<dbReference type="Gene3D" id="3.30.420.340">
    <property type="entry name" value="UvrC, RNAse H endonuclease domain"/>
    <property type="match status" value="1"/>
</dbReference>
<comment type="function">
    <text evidence="8">The UvrABC repair system catalyzes the recognition and processing of DNA lesions. UvrC both incises the 5' and 3' sides of the lesion. The N-terminal half is responsible for the 3' incision and the C-terminal half is responsible for the 5' incision.</text>
</comment>
<dbReference type="AlphaFoldDB" id="A0A2H9T6I6"/>